<comment type="caution">
    <text evidence="2">The sequence shown here is derived from an EMBL/GenBank/DDBJ whole genome shotgun (WGS) entry which is preliminary data.</text>
</comment>
<gene>
    <name evidence="2" type="ORF">P5W92_32830</name>
</gene>
<proteinExistence type="predicted"/>
<reference evidence="2 3" key="1">
    <citation type="submission" date="2023-04" db="EMBL/GenBank/DDBJ databases">
        <title>A novel species of the genus Streptomyces: Streptomyces pakalii sp. nov. isolated from a Mexican soil jungle.</title>
        <authorList>
            <person name="Chavez-Hernandez M.A."/>
            <person name="Ortiz-Alvarez J."/>
            <person name="Villa-Tanaca L."/>
            <person name="Hernandez-Rodriguez C."/>
        </authorList>
    </citation>
    <scope>NUCLEOTIDE SEQUENCE [LARGE SCALE GENOMIC DNA]</scope>
    <source>
        <strain evidence="2 3">ENCB-J15</strain>
    </source>
</reference>
<keyword evidence="3" id="KW-1185">Reference proteome</keyword>
<evidence type="ECO:0000256" key="1">
    <source>
        <dbReference type="SAM" id="Coils"/>
    </source>
</evidence>
<keyword evidence="1" id="KW-0175">Coiled coil</keyword>
<evidence type="ECO:0000313" key="2">
    <source>
        <dbReference type="EMBL" id="MDJ1645160.1"/>
    </source>
</evidence>
<name>A0ABT7DH53_9ACTN</name>
<feature type="coiled-coil region" evidence="1">
    <location>
        <begin position="44"/>
        <end position="71"/>
    </location>
</feature>
<dbReference type="EMBL" id="JARWAF010000020">
    <property type="protein sequence ID" value="MDJ1645160.1"/>
    <property type="molecule type" value="Genomic_DNA"/>
</dbReference>
<accession>A0ABT7DH53</accession>
<organism evidence="2 3">
    <name type="scientific">Streptomyces pakalii</name>
    <dbReference type="NCBI Taxonomy" id="3036494"/>
    <lineage>
        <taxon>Bacteria</taxon>
        <taxon>Bacillati</taxon>
        <taxon>Actinomycetota</taxon>
        <taxon>Actinomycetes</taxon>
        <taxon>Kitasatosporales</taxon>
        <taxon>Streptomycetaceae</taxon>
        <taxon>Streptomyces</taxon>
    </lineage>
</organism>
<dbReference type="Proteomes" id="UP001237194">
    <property type="component" value="Unassembled WGS sequence"/>
</dbReference>
<sequence>MTRTLTTDTFRDQHGDPATWSAADLDAYMVIGEIAPPPPPLFTYRDMQAEAEAWEASAAAQQRLADELARKGHTIAAGIHRRGARDARQHAQAARLGWPYYEAFLNGW</sequence>
<dbReference type="RefSeq" id="WP_283900938.1">
    <property type="nucleotide sequence ID" value="NZ_JARWAF010000020.1"/>
</dbReference>
<protein>
    <submittedName>
        <fullName evidence="2">Uncharacterized protein</fullName>
    </submittedName>
</protein>
<evidence type="ECO:0000313" key="3">
    <source>
        <dbReference type="Proteomes" id="UP001237194"/>
    </source>
</evidence>